<comment type="catalytic activity">
    <reaction evidence="6">
        <text>a 2-methoxy-6-(all-trans-polyprenyl)benzene-1,4-diol + S-adenosyl-L-methionine = a 5-methoxy-2-methyl-3-(all-trans-polyprenyl)benzene-1,4-diol + S-adenosyl-L-homocysteine + H(+)</text>
        <dbReference type="Rhea" id="RHEA:28286"/>
        <dbReference type="Rhea" id="RHEA-COMP:10858"/>
        <dbReference type="Rhea" id="RHEA-COMP:10859"/>
        <dbReference type="ChEBI" id="CHEBI:15378"/>
        <dbReference type="ChEBI" id="CHEBI:57856"/>
        <dbReference type="ChEBI" id="CHEBI:59789"/>
        <dbReference type="ChEBI" id="CHEBI:84166"/>
        <dbReference type="ChEBI" id="CHEBI:84167"/>
        <dbReference type="EC" id="2.1.1.201"/>
    </reaction>
</comment>
<keyword evidence="7" id="KW-0830">Ubiquinone</keyword>
<organism evidence="7 8">
    <name type="scientific">Methylophilales bacterium MBRS-H7</name>
    <dbReference type="NCBI Taxonomy" id="1623450"/>
    <lineage>
        <taxon>Bacteria</taxon>
        <taxon>Pseudomonadati</taxon>
        <taxon>Pseudomonadota</taxon>
        <taxon>Betaproteobacteria</taxon>
        <taxon>Nitrosomonadales</taxon>
        <taxon>OM43 clade</taxon>
    </lineage>
</organism>
<dbReference type="SUPFAM" id="SSF53335">
    <property type="entry name" value="S-adenosyl-L-methionine-dependent methyltransferases"/>
    <property type="match status" value="1"/>
</dbReference>
<dbReference type="GO" id="GO:0009234">
    <property type="term" value="P:menaquinone biosynthetic process"/>
    <property type="evidence" value="ECO:0007669"/>
    <property type="project" value="UniProtKB-UniRule"/>
</dbReference>
<evidence type="ECO:0000313" key="7">
    <source>
        <dbReference type="EMBL" id="AKO66119.1"/>
    </source>
</evidence>
<dbReference type="EMBL" id="CP011002">
    <property type="protein sequence ID" value="AKO66119.1"/>
    <property type="molecule type" value="Genomic_DNA"/>
</dbReference>
<dbReference type="PROSITE" id="PS01183">
    <property type="entry name" value="UBIE_1"/>
    <property type="match status" value="1"/>
</dbReference>
<dbReference type="Pfam" id="PF01209">
    <property type="entry name" value="Ubie_methyltran"/>
    <property type="match status" value="1"/>
</dbReference>
<keyword evidence="5 6" id="KW-0949">S-adenosyl-L-methionine</keyword>
<evidence type="ECO:0000256" key="5">
    <source>
        <dbReference type="ARBA" id="ARBA00022691"/>
    </source>
</evidence>
<dbReference type="InterPro" id="IPR023576">
    <property type="entry name" value="UbiE/COQ5_MeTrFase_CS"/>
</dbReference>
<dbReference type="GO" id="GO:0043770">
    <property type="term" value="F:demethylmenaquinone methyltransferase activity"/>
    <property type="evidence" value="ECO:0007669"/>
    <property type="project" value="UniProtKB-UniRule"/>
</dbReference>
<dbReference type="EC" id="2.1.1.163" evidence="6"/>
<comment type="catalytic activity">
    <reaction evidence="6">
        <text>a 2-demethylmenaquinol + S-adenosyl-L-methionine = a menaquinol + S-adenosyl-L-homocysteine + H(+)</text>
        <dbReference type="Rhea" id="RHEA:42640"/>
        <dbReference type="Rhea" id="RHEA-COMP:9539"/>
        <dbReference type="Rhea" id="RHEA-COMP:9563"/>
        <dbReference type="ChEBI" id="CHEBI:15378"/>
        <dbReference type="ChEBI" id="CHEBI:18151"/>
        <dbReference type="ChEBI" id="CHEBI:55437"/>
        <dbReference type="ChEBI" id="CHEBI:57856"/>
        <dbReference type="ChEBI" id="CHEBI:59789"/>
        <dbReference type="EC" id="2.1.1.163"/>
    </reaction>
</comment>
<evidence type="ECO:0000256" key="4">
    <source>
        <dbReference type="ARBA" id="ARBA00022688"/>
    </source>
</evidence>
<name>A0A0H4J018_9PROT</name>
<keyword evidence="8" id="KW-1185">Reference proteome</keyword>
<keyword evidence="2 6" id="KW-0489">Methyltransferase</keyword>
<dbReference type="GO" id="GO:0008425">
    <property type="term" value="F:2-methoxy-6-polyprenyl-1,4-benzoquinol methyltransferase activity"/>
    <property type="evidence" value="ECO:0007669"/>
    <property type="project" value="UniProtKB-UniRule"/>
</dbReference>
<dbReference type="UniPathway" id="UPA00079">
    <property type="reaction ID" value="UER00169"/>
</dbReference>
<dbReference type="InterPro" id="IPR004033">
    <property type="entry name" value="UbiE/COQ5_MeTrFase"/>
</dbReference>
<dbReference type="GO" id="GO:0032259">
    <property type="term" value="P:methylation"/>
    <property type="evidence" value="ECO:0007669"/>
    <property type="project" value="UniProtKB-KW"/>
</dbReference>
<keyword evidence="4 6" id="KW-0831">Ubiquinone biosynthesis</keyword>
<sequence>MKKNKTHFGFNEIDIEEKEPLVKEVFSSVASKYDLMNDLMSFGLHRFWKRYVATNITIKDNDHILDLAAGSGDLSILFKKKRPKATIIHSDINQSMLEEGQKKIIDHGLMIPSMLINAEQIPFPDNSFNVVSIGFGLRNMTNKQTVLNEVFRCLKPGGQIVILEFSKIHASLEKIYDLFSFKIIPKVGKQIANDEKSYQYLAESIRMHPDQETLLHMLNDAGFCKTSYTNLSAGVVAVHSGYKS</sequence>
<keyword evidence="1 6" id="KW-0474">Menaquinone biosynthesis</keyword>
<proteinExistence type="inferred from homology"/>
<evidence type="ECO:0000256" key="2">
    <source>
        <dbReference type="ARBA" id="ARBA00022603"/>
    </source>
</evidence>
<feature type="binding site" evidence="6">
    <location>
        <position position="91"/>
    </location>
    <ligand>
        <name>S-adenosyl-L-methionine</name>
        <dbReference type="ChEBI" id="CHEBI:59789"/>
    </ligand>
</feature>
<dbReference type="PANTHER" id="PTHR43591:SF24">
    <property type="entry name" value="2-METHOXY-6-POLYPRENYL-1,4-BENZOQUINOL METHYLASE, MITOCHONDRIAL"/>
    <property type="match status" value="1"/>
</dbReference>
<comment type="function">
    <text evidence="6">Methyltransferase required for the conversion of demethylmenaquinol (DMKH2) to menaquinol (MKH2) and the conversion of 2-polyprenyl-6-methoxy-1,4-benzoquinol (DDMQH2) to 2-polyprenyl-3-methyl-6-methoxy-1,4-benzoquinol (DMQH2).</text>
</comment>
<keyword evidence="3 6" id="KW-0808">Transferase</keyword>
<protein>
    <recommendedName>
        <fullName evidence="6">Ubiquinone/menaquinone biosynthesis C-methyltransferase UbiE</fullName>
        <ecNumber evidence="6">2.1.1.163</ecNumber>
        <ecNumber evidence="6">2.1.1.201</ecNumber>
    </recommendedName>
    <alternativeName>
        <fullName evidence="6">2-methoxy-6-polyprenyl-1,4-benzoquinol methylase</fullName>
    </alternativeName>
    <alternativeName>
        <fullName evidence="6">Demethylmenaquinone methyltransferase</fullName>
    </alternativeName>
</protein>
<comment type="similarity">
    <text evidence="6">Belongs to the class I-like SAM-binding methyltransferase superfamily. MenG/UbiE family.</text>
</comment>
<dbReference type="HAMAP" id="MF_01813">
    <property type="entry name" value="MenG_UbiE_methyltr"/>
    <property type="match status" value="1"/>
</dbReference>
<dbReference type="UniPathway" id="UPA00232"/>
<evidence type="ECO:0000313" key="8">
    <source>
        <dbReference type="Proteomes" id="UP000066549"/>
    </source>
</evidence>
<accession>A0A0H4J018</accession>
<evidence type="ECO:0000256" key="3">
    <source>
        <dbReference type="ARBA" id="ARBA00022679"/>
    </source>
</evidence>
<dbReference type="OrthoDB" id="9808140at2"/>
<feature type="binding site" evidence="6">
    <location>
        <begin position="117"/>
        <end position="118"/>
    </location>
    <ligand>
        <name>S-adenosyl-L-methionine</name>
        <dbReference type="ChEBI" id="CHEBI:59789"/>
    </ligand>
</feature>
<feature type="binding site" evidence="6">
    <location>
        <position position="71"/>
    </location>
    <ligand>
        <name>S-adenosyl-L-methionine</name>
        <dbReference type="ChEBI" id="CHEBI:59789"/>
    </ligand>
</feature>
<dbReference type="Proteomes" id="UP000066549">
    <property type="component" value="Chromosome"/>
</dbReference>
<dbReference type="NCBIfam" id="TIGR01934">
    <property type="entry name" value="MenG_MenH_UbiE"/>
    <property type="match status" value="1"/>
</dbReference>
<dbReference type="Gene3D" id="3.40.50.150">
    <property type="entry name" value="Vaccinia Virus protein VP39"/>
    <property type="match status" value="1"/>
</dbReference>
<comment type="pathway">
    <text evidence="6">Quinol/quinone metabolism; menaquinone biosynthesis; menaquinol from 1,4-dihydroxy-2-naphthoate: step 2/2.</text>
</comment>
<dbReference type="AlphaFoldDB" id="A0A0H4J018"/>
<dbReference type="PROSITE" id="PS51608">
    <property type="entry name" value="SAM_MT_UBIE"/>
    <property type="match status" value="1"/>
</dbReference>
<evidence type="ECO:0000256" key="1">
    <source>
        <dbReference type="ARBA" id="ARBA00022428"/>
    </source>
</evidence>
<gene>
    <name evidence="6" type="primary">ubiE</name>
    <name evidence="7" type="ORF">VI33_05380</name>
</gene>
<dbReference type="PANTHER" id="PTHR43591">
    <property type="entry name" value="METHYLTRANSFERASE"/>
    <property type="match status" value="1"/>
</dbReference>
<comment type="pathway">
    <text evidence="6">Cofactor biosynthesis; ubiquinone biosynthesis.</text>
</comment>
<comment type="caution">
    <text evidence="6">Lacks conserved residue(s) required for the propagation of feature annotation.</text>
</comment>
<dbReference type="CDD" id="cd02440">
    <property type="entry name" value="AdoMet_MTases"/>
    <property type="match status" value="1"/>
</dbReference>
<dbReference type="EC" id="2.1.1.201" evidence="6"/>
<dbReference type="PATRIC" id="fig|1623450.3.peg.1069"/>
<evidence type="ECO:0000256" key="6">
    <source>
        <dbReference type="HAMAP-Rule" id="MF_01813"/>
    </source>
</evidence>
<dbReference type="InterPro" id="IPR029063">
    <property type="entry name" value="SAM-dependent_MTases_sf"/>
</dbReference>
<reference evidence="7 8" key="1">
    <citation type="submission" date="2015-03" db="EMBL/GenBank/DDBJ databases">
        <title>Comparative analysis of the OM43 clade including a novel species from Red Sea uncovers genomic and metabolic diversity among marine methylotrophs.</title>
        <authorList>
            <person name="Jimenez-Infante F."/>
            <person name="Ngugi D.K."/>
            <person name="Vinu M."/>
            <person name="Alam I."/>
            <person name="Kamau A."/>
            <person name="Blom J."/>
            <person name="Bajic V.B."/>
            <person name="Stingl U."/>
        </authorList>
    </citation>
    <scope>NUCLEOTIDE SEQUENCE [LARGE SCALE GENOMIC DNA]</scope>
    <source>
        <strain evidence="7 8">MBRSH7</strain>
    </source>
</reference>
<dbReference type="GO" id="GO:0009060">
    <property type="term" value="P:aerobic respiration"/>
    <property type="evidence" value="ECO:0007669"/>
    <property type="project" value="UniProtKB-UniRule"/>
</dbReference>